<dbReference type="Pfam" id="PF00440">
    <property type="entry name" value="TetR_N"/>
    <property type="match status" value="1"/>
</dbReference>
<dbReference type="InterPro" id="IPR023772">
    <property type="entry name" value="DNA-bd_HTH_TetR-type_CS"/>
</dbReference>
<feature type="domain" description="HTH tetR-type" evidence="5">
    <location>
        <begin position="1"/>
        <end position="61"/>
    </location>
</feature>
<dbReference type="RefSeq" id="WP_123165177.1">
    <property type="nucleotide sequence ID" value="NZ_RIAX01000005.1"/>
</dbReference>
<proteinExistence type="predicted"/>
<evidence type="ECO:0000259" key="5">
    <source>
        <dbReference type="PROSITE" id="PS50977"/>
    </source>
</evidence>
<organism evidence="6 7">
    <name type="scientific">Planococcus salinus</name>
    <dbReference type="NCBI Taxonomy" id="1848460"/>
    <lineage>
        <taxon>Bacteria</taxon>
        <taxon>Bacillati</taxon>
        <taxon>Bacillota</taxon>
        <taxon>Bacilli</taxon>
        <taxon>Bacillales</taxon>
        <taxon>Caryophanaceae</taxon>
        <taxon>Planococcus</taxon>
    </lineage>
</organism>
<dbReference type="FunFam" id="1.10.10.60:FF:000141">
    <property type="entry name" value="TetR family transcriptional regulator"/>
    <property type="match status" value="1"/>
</dbReference>
<evidence type="ECO:0000313" key="6">
    <source>
        <dbReference type="EMBL" id="RNF39476.1"/>
    </source>
</evidence>
<dbReference type="OrthoDB" id="9814200at2"/>
<name>A0A3M8P6Z5_9BACL</name>
<feature type="DNA-binding region" description="H-T-H motif" evidence="4">
    <location>
        <begin position="24"/>
        <end position="43"/>
    </location>
</feature>
<gene>
    <name evidence="6" type="ORF">EEX84_08335</name>
</gene>
<keyword evidence="1" id="KW-0805">Transcription regulation</keyword>
<evidence type="ECO:0000256" key="3">
    <source>
        <dbReference type="ARBA" id="ARBA00023163"/>
    </source>
</evidence>
<dbReference type="EMBL" id="RIAX01000005">
    <property type="protein sequence ID" value="RNF39476.1"/>
    <property type="molecule type" value="Genomic_DNA"/>
</dbReference>
<keyword evidence="3" id="KW-0804">Transcription</keyword>
<dbReference type="PANTHER" id="PTHR43479">
    <property type="entry name" value="ACREF/ENVCD OPERON REPRESSOR-RELATED"/>
    <property type="match status" value="1"/>
</dbReference>
<dbReference type="PROSITE" id="PS01081">
    <property type="entry name" value="HTH_TETR_1"/>
    <property type="match status" value="1"/>
</dbReference>
<dbReference type="Gene3D" id="1.10.357.10">
    <property type="entry name" value="Tetracycline Repressor, domain 2"/>
    <property type="match status" value="1"/>
</dbReference>
<protein>
    <submittedName>
        <fullName evidence="6">TetR/AcrR family transcriptional regulator</fullName>
    </submittedName>
</protein>
<evidence type="ECO:0000256" key="2">
    <source>
        <dbReference type="ARBA" id="ARBA00023125"/>
    </source>
</evidence>
<evidence type="ECO:0000313" key="7">
    <source>
        <dbReference type="Proteomes" id="UP000275473"/>
    </source>
</evidence>
<dbReference type="PRINTS" id="PR00455">
    <property type="entry name" value="HTHTETR"/>
</dbReference>
<keyword evidence="7" id="KW-1185">Reference proteome</keyword>
<accession>A0A3M8P6Z5</accession>
<reference evidence="6 7" key="1">
    <citation type="journal article" date="2018" name="Int. J. Syst. Evol. Microbiol.">
        <title>Planococcus salinus sp. nov., a moderately halophilic bacterium isolated from a saline-alkali soil.</title>
        <authorList>
            <person name="Gan L."/>
        </authorList>
    </citation>
    <scope>NUCLEOTIDE SEQUENCE [LARGE SCALE GENOMIC DNA]</scope>
    <source>
        <strain evidence="6 7">LCB217</strain>
    </source>
</reference>
<dbReference type="AlphaFoldDB" id="A0A3M8P6Z5"/>
<evidence type="ECO:0000256" key="4">
    <source>
        <dbReference type="PROSITE-ProRule" id="PRU00335"/>
    </source>
</evidence>
<dbReference type="GO" id="GO:0045892">
    <property type="term" value="P:negative regulation of DNA-templated transcription"/>
    <property type="evidence" value="ECO:0007669"/>
    <property type="project" value="UniProtKB-ARBA"/>
</dbReference>
<sequence length="272" mass="31062">MDKREELLKQAIRLFSVKGFHQASVNEIAQAAGISKGAFYKHFDSKDSILVEIFKEYHEENVALTNAPDFSSDLSSKEVFTKKLAFEIERVLENQDFFIMVFKDMPTDGNEQLASLLEESRIASTELHMENILEAYGSKVQPLLSDLVAVLEGIMREYLMAMILTKKELSVTKLTDFIASCMDAIVDQIDRIDPVLTAGNSFSPSLEDRLEAVERKISRYSSEPLKKLSSLKRLKEELEKDEPETFLVEALLVYLKQEKELEQELLLLEKLI</sequence>
<dbReference type="SUPFAM" id="SSF46689">
    <property type="entry name" value="Homeodomain-like"/>
    <property type="match status" value="1"/>
</dbReference>
<comment type="caution">
    <text evidence="6">The sequence shown here is derived from an EMBL/GenBank/DDBJ whole genome shotgun (WGS) entry which is preliminary data.</text>
</comment>
<dbReference type="GO" id="GO:0003677">
    <property type="term" value="F:DNA binding"/>
    <property type="evidence" value="ECO:0007669"/>
    <property type="project" value="UniProtKB-UniRule"/>
</dbReference>
<dbReference type="InterPro" id="IPR001647">
    <property type="entry name" value="HTH_TetR"/>
</dbReference>
<evidence type="ECO:0000256" key="1">
    <source>
        <dbReference type="ARBA" id="ARBA00023015"/>
    </source>
</evidence>
<dbReference type="InterPro" id="IPR009057">
    <property type="entry name" value="Homeodomain-like_sf"/>
</dbReference>
<dbReference type="Proteomes" id="UP000275473">
    <property type="component" value="Unassembled WGS sequence"/>
</dbReference>
<dbReference type="PROSITE" id="PS50977">
    <property type="entry name" value="HTH_TETR_2"/>
    <property type="match status" value="1"/>
</dbReference>
<dbReference type="InterPro" id="IPR050624">
    <property type="entry name" value="HTH-type_Tx_Regulator"/>
</dbReference>
<dbReference type="PANTHER" id="PTHR43479:SF22">
    <property type="entry name" value="TRANSCRIPTIONAL REGULATOR, TETR FAMILY"/>
    <property type="match status" value="1"/>
</dbReference>
<keyword evidence="2 4" id="KW-0238">DNA-binding</keyword>